<dbReference type="AlphaFoldDB" id="A0AAV2Q6V1"/>
<dbReference type="Proteomes" id="UP001497623">
    <property type="component" value="Unassembled WGS sequence"/>
</dbReference>
<dbReference type="PROSITE" id="PS01186">
    <property type="entry name" value="EGF_2"/>
    <property type="match status" value="1"/>
</dbReference>
<dbReference type="EMBL" id="CAXKWB010004473">
    <property type="protein sequence ID" value="CAL4073807.1"/>
    <property type="molecule type" value="Genomic_DNA"/>
</dbReference>
<dbReference type="GO" id="GO:0005509">
    <property type="term" value="F:calcium ion binding"/>
    <property type="evidence" value="ECO:0007669"/>
    <property type="project" value="InterPro"/>
</dbReference>
<dbReference type="SUPFAM" id="SSF57196">
    <property type="entry name" value="EGF/Laminin"/>
    <property type="match status" value="1"/>
</dbReference>
<dbReference type="SMART" id="SM00254">
    <property type="entry name" value="ShKT"/>
    <property type="match status" value="2"/>
</dbReference>
<evidence type="ECO:0000313" key="6">
    <source>
        <dbReference type="EMBL" id="CAL4073807.1"/>
    </source>
</evidence>
<evidence type="ECO:0000259" key="5">
    <source>
        <dbReference type="PROSITE" id="PS51670"/>
    </source>
</evidence>
<evidence type="ECO:0000256" key="4">
    <source>
        <dbReference type="PROSITE-ProRule" id="PRU01005"/>
    </source>
</evidence>
<keyword evidence="3 4" id="KW-1015">Disulfide bond</keyword>
<feature type="disulfide bond" evidence="4">
    <location>
        <begin position="59"/>
        <end position="72"/>
    </location>
</feature>
<dbReference type="FunFam" id="2.10.25.10:FF:000240">
    <property type="entry name" value="Vitamin K-dependent protein S"/>
    <property type="match status" value="1"/>
</dbReference>
<keyword evidence="7" id="KW-1185">Reference proteome</keyword>
<dbReference type="Pfam" id="PF01549">
    <property type="entry name" value="ShK"/>
    <property type="match status" value="2"/>
</dbReference>
<dbReference type="Pfam" id="PF14670">
    <property type="entry name" value="FXa_inhibition"/>
    <property type="match status" value="1"/>
</dbReference>
<feature type="domain" description="ShKT" evidence="5">
    <location>
        <begin position="45"/>
        <end position="75"/>
    </location>
</feature>
<sequence>LDECLNNNGGCQHNCTNTWESFKCSCNEGFNLNDDQLTCQGESVCVDHLTNCPVLRVACNQTVIAKNCPVSCGSCVDEQGMPCVDTTAIDCHILKGNCNNPEVKNICPATCEACLSPPLTSI</sequence>
<organism evidence="6 7">
    <name type="scientific">Meganyctiphanes norvegica</name>
    <name type="common">Northern krill</name>
    <name type="synonym">Thysanopoda norvegica</name>
    <dbReference type="NCBI Taxonomy" id="48144"/>
    <lineage>
        <taxon>Eukaryota</taxon>
        <taxon>Metazoa</taxon>
        <taxon>Ecdysozoa</taxon>
        <taxon>Arthropoda</taxon>
        <taxon>Crustacea</taxon>
        <taxon>Multicrustacea</taxon>
        <taxon>Malacostraca</taxon>
        <taxon>Eumalacostraca</taxon>
        <taxon>Eucarida</taxon>
        <taxon>Euphausiacea</taxon>
        <taxon>Euphausiidae</taxon>
        <taxon>Meganyctiphanes</taxon>
    </lineage>
</organism>
<accession>A0AAV2Q6V1</accession>
<dbReference type="SMART" id="SM00181">
    <property type="entry name" value="EGF"/>
    <property type="match status" value="1"/>
</dbReference>
<feature type="non-terminal residue" evidence="6">
    <location>
        <position position="122"/>
    </location>
</feature>
<keyword evidence="1" id="KW-0245">EGF-like domain</keyword>
<evidence type="ECO:0000256" key="2">
    <source>
        <dbReference type="ARBA" id="ARBA00022737"/>
    </source>
</evidence>
<feature type="non-terminal residue" evidence="6">
    <location>
        <position position="1"/>
    </location>
</feature>
<reference evidence="6 7" key="1">
    <citation type="submission" date="2024-05" db="EMBL/GenBank/DDBJ databases">
        <authorList>
            <person name="Wallberg A."/>
        </authorList>
    </citation>
    <scope>NUCLEOTIDE SEQUENCE [LARGE SCALE GENOMIC DNA]</scope>
</reference>
<gene>
    <name evidence="6" type="ORF">MNOR_LOCUS9294</name>
</gene>
<dbReference type="InterPro" id="IPR000742">
    <property type="entry name" value="EGF"/>
</dbReference>
<dbReference type="InterPro" id="IPR001881">
    <property type="entry name" value="EGF-like_Ca-bd_dom"/>
</dbReference>
<proteinExistence type="predicted"/>
<name>A0AAV2Q6V1_MEGNR</name>
<evidence type="ECO:0000313" key="7">
    <source>
        <dbReference type="Proteomes" id="UP001497623"/>
    </source>
</evidence>
<comment type="caution">
    <text evidence="4">Lacks conserved residue(s) required for the propagation of feature annotation.</text>
</comment>
<evidence type="ECO:0000256" key="1">
    <source>
        <dbReference type="ARBA" id="ARBA00022536"/>
    </source>
</evidence>
<dbReference type="InterPro" id="IPR003582">
    <property type="entry name" value="ShKT_dom"/>
</dbReference>
<dbReference type="SMART" id="SM00179">
    <property type="entry name" value="EGF_CA"/>
    <property type="match status" value="1"/>
</dbReference>
<dbReference type="PROSITE" id="PS51670">
    <property type="entry name" value="SHKT"/>
    <property type="match status" value="1"/>
</dbReference>
<protein>
    <recommendedName>
        <fullName evidence="5">ShKT domain-containing protein</fullName>
    </recommendedName>
</protein>
<comment type="caution">
    <text evidence="6">The sequence shown here is derived from an EMBL/GenBank/DDBJ whole genome shotgun (WGS) entry which is preliminary data.</text>
</comment>
<dbReference type="Gene3D" id="2.10.25.10">
    <property type="entry name" value="Laminin"/>
    <property type="match status" value="1"/>
</dbReference>
<evidence type="ECO:0000256" key="3">
    <source>
        <dbReference type="ARBA" id="ARBA00023157"/>
    </source>
</evidence>
<keyword evidence="2" id="KW-0677">Repeat</keyword>